<dbReference type="Gene3D" id="2.170.210.10">
    <property type="entry name" value="DNA double-strand break repair and VJ recombination XRCC4, N-terminal"/>
    <property type="match status" value="1"/>
</dbReference>
<dbReference type="Proteomes" id="UP000322000">
    <property type="component" value="Chromosome 11"/>
</dbReference>
<dbReference type="GO" id="GO:0032807">
    <property type="term" value="C:DNA ligase IV complex"/>
    <property type="evidence" value="ECO:0007669"/>
    <property type="project" value="TreeGrafter"/>
</dbReference>
<evidence type="ECO:0000256" key="7">
    <source>
        <dbReference type="SAM" id="Coils"/>
    </source>
</evidence>
<dbReference type="AlphaFoldDB" id="A0A7E5W1U3"/>
<dbReference type="GO" id="GO:0006310">
    <property type="term" value="P:DNA recombination"/>
    <property type="evidence" value="ECO:0007669"/>
    <property type="project" value="UniProtKB-KW"/>
</dbReference>
<keyword evidence="2" id="KW-0227">DNA damage</keyword>
<evidence type="ECO:0000259" key="8">
    <source>
        <dbReference type="Pfam" id="PF06632"/>
    </source>
</evidence>
<proteinExistence type="inferred from homology"/>
<keyword evidence="4" id="KW-0234">DNA repair</keyword>
<feature type="domain" description="XRCC4 N-terminal" evidence="8">
    <location>
        <begin position="21"/>
        <end position="109"/>
    </location>
</feature>
<dbReference type="PANTHER" id="PTHR28559:SF1">
    <property type="entry name" value="DNA REPAIR PROTEIN XRCC4"/>
    <property type="match status" value="1"/>
</dbReference>
<dbReference type="Gene3D" id="1.20.5.370">
    <property type="match status" value="1"/>
</dbReference>
<sequence>MEKNAIEQTSVTKFDVKGKSLYVKVIWKPNENDLFHITIYDGDVTWSGRLSHEFAQKYRERFEENEEQYLKDVKKSFQQSGEGDFVYDFDVKDDVNSAIFTWKKKFEDSQHEIATLIHGSVPVHREDTLETKDLLLDFLLVENIDLRTTIDNLKEKNEGILNDLKKCKTELEKFVDIKTTLETSLYGKFVQLLNAKKRRIQLLEGNIYNFSEPGKDFMGADG</sequence>
<keyword evidence="7" id="KW-0175">Coiled coil</keyword>
<dbReference type="KEGG" id="tnl:113498456"/>
<gene>
    <name evidence="11" type="primary">LOC113498456</name>
</gene>
<keyword evidence="10" id="KW-1185">Reference proteome</keyword>
<evidence type="ECO:0000256" key="3">
    <source>
        <dbReference type="ARBA" id="ARBA00023172"/>
    </source>
</evidence>
<dbReference type="GeneID" id="113498456"/>
<dbReference type="InterPro" id="IPR053961">
    <property type="entry name" value="XRCC4_N"/>
</dbReference>
<dbReference type="InterPro" id="IPR010585">
    <property type="entry name" value="DNA_repair_prot_XRCC4"/>
</dbReference>
<dbReference type="SUPFAM" id="SSF58022">
    <property type="entry name" value="XRCC4, C-terminal oligomerization domain"/>
    <property type="match status" value="1"/>
</dbReference>
<keyword evidence="5" id="KW-0539">Nucleus</keyword>
<evidence type="ECO:0000256" key="4">
    <source>
        <dbReference type="ARBA" id="ARBA00023204"/>
    </source>
</evidence>
<dbReference type="GO" id="GO:0006303">
    <property type="term" value="P:double-strand break repair via nonhomologous end joining"/>
    <property type="evidence" value="ECO:0007669"/>
    <property type="project" value="TreeGrafter"/>
</dbReference>
<feature type="coiled-coil region" evidence="7">
    <location>
        <begin position="136"/>
        <end position="170"/>
    </location>
</feature>
<evidence type="ECO:0000256" key="2">
    <source>
        <dbReference type="ARBA" id="ARBA00022763"/>
    </source>
</evidence>
<dbReference type="InterPro" id="IPR014751">
    <property type="entry name" value="XRCC4-like_C"/>
</dbReference>
<comment type="similarity">
    <text evidence="6">Belongs to the XRCC4-XLF family. XRCC4 subfamily.</text>
</comment>
<dbReference type="InterPro" id="IPR038051">
    <property type="entry name" value="XRCC4-like_N_sf"/>
</dbReference>
<dbReference type="GO" id="GO:0010165">
    <property type="term" value="P:response to X-ray"/>
    <property type="evidence" value="ECO:0007669"/>
    <property type="project" value="TreeGrafter"/>
</dbReference>
<feature type="domain" description="XRCC4 coiled-coil" evidence="9">
    <location>
        <begin position="142"/>
        <end position="201"/>
    </location>
</feature>
<comment type="subcellular location">
    <subcellularLocation>
        <location evidence="1">Nucleus</location>
    </subcellularLocation>
</comment>
<dbReference type="GO" id="GO:0003677">
    <property type="term" value="F:DNA binding"/>
    <property type="evidence" value="ECO:0007669"/>
    <property type="project" value="InterPro"/>
</dbReference>
<dbReference type="Pfam" id="PF21924">
    <property type="entry name" value="XRCC4_CC"/>
    <property type="match status" value="1"/>
</dbReference>
<dbReference type="Pfam" id="PF06632">
    <property type="entry name" value="XRCC4"/>
    <property type="match status" value="1"/>
</dbReference>
<evidence type="ECO:0000313" key="10">
    <source>
        <dbReference type="Proteomes" id="UP000322000"/>
    </source>
</evidence>
<evidence type="ECO:0000313" key="11">
    <source>
        <dbReference type="RefSeq" id="XP_026734251.1"/>
    </source>
</evidence>
<evidence type="ECO:0000256" key="5">
    <source>
        <dbReference type="ARBA" id="ARBA00023242"/>
    </source>
</evidence>
<protein>
    <submittedName>
        <fullName evidence="11">Uncharacterized protein LOC113498456</fullName>
    </submittedName>
</protein>
<name>A0A7E5W1U3_TRINI</name>
<dbReference type="RefSeq" id="XP_026734251.1">
    <property type="nucleotide sequence ID" value="XM_026878450.1"/>
</dbReference>
<dbReference type="OrthoDB" id="8064436at2759"/>
<organism evidence="10 11">
    <name type="scientific">Trichoplusia ni</name>
    <name type="common">Cabbage looper</name>
    <dbReference type="NCBI Taxonomy" id="7111"/>
    <lineage>
        <taxon>Eukaryota</taxon>
        <taxon>Metazoa</taxon>
        <taxon>Ecdysozoa</taxon>
        <taxon>Arthropoda</taxon>
        <taxon>Hexapoda</taxon>
        <taxon>Insecta</taxon>
        <taxon>Pterygota</taxon>
        <taxon>Neoptera</taxon>
        <taxon>Endopterygota</taxon>
        <taxon>Lepidoptera</taxon>
        <taxon>Glossata</taxon>
        <taxon>Ditrysia</taxon>
        <taxon>Noctuoidea</taxon>
        <taxon>Noctuidae</taxon>
        <taxon>Plusiinae</taxon>
        <taxon>Trichoplusia</taxon>
    </lineage>
</organism>
<evidence type="ECO:0000259" key="9">
    <source>
        <dbReference type="Pfam" id="PF21924"/>
    </source>
</evidence>
<reference evidence="11" key="1">
    <citation type="submission" date="2025-08" db="UniProtKB">
        <authorList>
            <consortium name="RefSeq"/>
        </authorList>
    </citation>
    <scope>IDENTIFICATION</scope>
</reference>
<evidence type="ECO:0000256" key="1">
    <source>
        <dbReference type="ARBA" id="ARBA00004123"/>
    </source>
</evidence>
<dbReference type="InterPro" id="IPR053962">
    <property type="entry name" value="XRCC4_CC"/>
</dbReference>
<dbReference type="SUPFAM" id="SSF50809">
    <property type="entry name" value="XRCC4, N-terminal domain"/>
    <property type="match status" value="1"/>
</dbReference>
<evidence type="ECO:0000256" key="6">
    <source>
        <dbReference type="ARBA" id="ARBA00025728"/>
    </source>
</evidence>
<dbReference type="InParanoid" id="A0A7E5W1U3"/>
<dbReference type="PANTHER" id="PTHR28559">
    <property type="entry name" value="DNA REPAIR PROTEIN XRCC4"/>
    <property type="match status" value="1"/>
</dbReference>
<dbReference type="InterPro" id="IPR009089">
    <property type="entry name" value="XRCC4_N_sf"/>
</dbReference>
<accession>A0A7E5W1U3</accession>
<dbReference type="GO" id="GO:0005958">
    <property type="term" value="C:DNA-dependent protein kinase-DNA ligase 4 complex"/>
    <property type="evidence" value="ECO:0007669"/>
    <property type="project" value="TreeGrafter"/>
</dbReference>
<keyword evidence="3" id="KW-0233">DNA recombination</keyword>